<comment type="subcellular location">
    <subcellularLocation>
        <location evidence="1">Nucleus</location>
    </subcellularLocation>
</comment>
<dbReference type="EMBL" id="LR790529">
    <property type="protein sequence ID" value="CAB3266391.1"/>
    <property type="molecule type" value="mRNA"/>
</dbReference>
<evidence type="ECO:0000259" key="6">
    <source>
        <dbReference type="Pfam" id="PF22972"/>
    </source>
</evidence>
<dbReference type="GO" id="GO:0072542">
    <property type="term" value="F:protein phosphatase activator activity"/>
    <property type="evidence" value="ECO:0007669"/>
    <property type="project" value="TreeGrafter"/>
</dbReference>
<dbReference type="PANTHER" id="PTHR23318">
    <property type="entry name" value="ATP SYNTHASE GAMMA-RELATED"/>
    <property type="match status" value="1"/>
</dbReference>
<dbReference type="InterPro" id="IPR006887">
    <property type="entry name" value="P4R3-like_central_dom"/>
</dbReference>
<evidence type="ECO:0000256" key="1">
    <source>
        <dbReference type="ARBA" id="ARBA00004123"/>
    </source>
</evidence>
<evidence type="ECO:0000256" key="3">
    <source>
        <dbReference type="ARBA" id="ARBA00023242"/>
    </source>
</evidence>
<dbReference type="InterPro" id="IPR016024">
    <property type="entry name" value="ARM-type_fold"/>
</dbReference>
<dbReference type="Gene3D" id="1.25.10.10">
    <property type="entry name" value="Leucine-rich Repeat Variant"/>
    <property type="match status" value="1"/>
</dbReference>
<name>A0A6F9DT80_9ASCI</name>
<feature type="compositionally biased region" description="Basic and acidic residues" evidence="4">
    <location>
        <begin position="730"/>
        <end position="760"/>
    </location>
</feature>
<dbReference type="Pfam" id="PF22972">
    <property type="entry name" value="EVH1_PP4R3"/>
    <property type="match status" value="1"/>
</dbReference>
<feature type="compositionally biased region" description="Acidic residues" evidence="4">
    <location>
        <begin position="118"/>
        <end position="128"/>
    </location>
</feature>
<dbReference type="GO" id="GO:0005654">
    <property type="term" value="C:nucleoplasm"/>
    <property type="evidence" value="ECO:0007669"/>
    <property type="project" value="TreeGrafter"/>
</dbReference>
<gene>
    <name evidence="7" type="primary">Smek1</name>
</gene>
<feature type="compositionally biased region" description="Basic and acidic residues" evidence="4">
    <location>
        <begin position="837"/>
        <end position="847"/>
    </location>
</feature>
<feature type="domain" description="Serine/threonine-protein phosphatase 4 regulatory subunit 3-like central" evidence="5">
    <location>
        <begin position="160"/>
        <end position="656"/>
    </location>
</feature>
<dbReference type="SUPFAM" id="SSF48371">
    <property type="entry name" value="ARM repeat"/>
    <property type="match status" value="1"/>
</dbReference>
<keyword evidence="3" id="KW-0539">Nucleus</keyword>
<dbReference type="Pfam" id="PF04802">
    <property type="entry name" value="PP4R3"/>
    <property type="match status" value="1"/>
</dbReference>
<feature type="region of interest" description="Disordered" evidence="4">
    <location>
        <begin position="730"/>
        <end position="777"/>
    </location>
</feature>
<feature type="region of interest" description="Disordered" evidence="4">
    <location>
        <begin position="790"/>
        <end position="815"/>
    </location>
</feature>
<dbReference type="FunFam" id="2.30.29.30:FF:000051">
    <property type="entry name" value="Serine/threonine-protein phosphatase 4 regulatory subunit 3B"/>
    <property type="match status" value="1"/>
</dbReference>
<feature type="compositionally biased region" description="Acidic residues" evidence="4">
    <location>
        <begin position="688"/>
        <end position="705"/>
    </location>
</feature>
<dbReference type="SUPFAM" id="SSF50729">
    <property type="entry name" value="PH domain-like"/>
    <property type="match status" value="1"/>
</dbReference>
<dbReference type="InterPro" id="IPR011993">
    <property type="entry name" value="PH-like_dom_sf"/>
</dbReference>
<feature type="region of interest" description="Disordered" evidence="4">
    <location>
        <begin position="661"/>
        <end position="717"/>
    </location>
</feature>
<feature type="region of interest" description="Disordered" evidence="4">
    <location>
        <begin position="116"/>
        <end position="144"/>
    </location>
</feature>
<dbReference type="AlphaFoldDB" id="A0A6F9DT80"/>
<protein>
    <submittedName>
        <fullName evidence="7">Serine/threonine-protein phosphatase 4 regulatory subunit 3A</fullName>
    </submittedName>
</protein>
<evidence type="ECO:0000259" key="5">
    <source>
        <dbReference type="Pfam" id="PF04802"/>
    </source>
</evidence>
<dbReference type="GO" id="GO:0006974">
    <property type="term" value="P:DNA damage response"/>
    <property type="evidence" value="ECO:0007669"/>
    <property type="project" value="TreeGrafter"/>
</dbReference>
<dbReference type="GO" id="GO:0030289">
    <property type="term" value="C:protein phosphatase 4 complex"/>
    <property type="evidence" value="ECO:0007669"/>
    <property type="project" value="TreeGrafter"/>
</dbReference>
<comment type="similarity">
    <text evidence="2">Belongs to the SMEK family.</text>
</comment>
<dbReference type="Gene3D" id="2.30.29.30">
    <property type="entry name" value="Pleckstrin-homology domain (PH domain)/Phosphotyrosine-binding domain (PTB)"/>
    <property type="match status" value="1"/>
</dbReference>
<feature type="region of interest" description="Disordered" evidence="4">
    <location>
        <begin position="837"/>
        <end position="859"/>
    </location>
</feature>
<reference evidence="7" key="1">
    <citation type="submission" date="2020-04" db="EMBL/GenBank/DDBJ databases">
        <authorList>
            <person name="Neveu A P."/>
        </authorList>
    </citation>
    <scope>NUCLEOTIDE SEQUENCE</scope>
    <source>
        <tissue evidence="7">Whole embryo</tissue>
    </source>
</reference>
<evidence type="ECO:0000256" key="2">
    <source>
        <dbReference type="ARBA" id="ARBA00008809"/>
    </source>
</evidence>
<dbReference type="InterPro" id="IPR055236">
    <property type="entry name" value="EVH1_PP4R3"/>
</dbReference>
<evidence type="ECO:0000256" key="4">
    <source>
        <dbReference type="SAM" id="MobiDB-lite"/>
    </source>
</evidence>
<accession>A0A6F9DT80</accession>
<dbReference type="InterPro" id="IPR051137">
    <property type="entry name" value="PP4R3-like"/>
</dbReference>
<feature type="compositionally biased region" description="Acidic residues" evidence="4">
    <location>
        <begin position="793"/>
        <end position="803"/>
    </location>
</feature>
<sequence>MVHLEMADTRRRVKVYTLNDERQWDDRGTGHVSSAYVESLKGMTLIVRAEQDGSLLLESQILPDTAYQKQQETLIVWSEGESTDLALSFQERAGCDEIWEKICHVQGKDPSVEITQDVVDDGDDDDELSSSRLDDSADSLQRQSASPYNLPACELGELDEIAELFTIALSSLVRRDQLVRAIEESDYIPKLLSLFRTCEDLENTDGLHRLYEIMKGIFLLNRTGLFDVLLQDSNIMEVVGCLEYDPALREPRKHREYLLQEVNFKEVVPIENPNLKKKIHQTFRLQYIQDVVLPTPSVFEENTLSTLSSLIFFNKIEIVNMVQDDENLLKTLFTQLRDDNLNDSQRREVAGFIRELCSLSQTLQPAPRDEFFIKLGELGILQGVESLLAGEDPQLHRLAIDMFAHVVEHSPSMVRDFAHKEMDEARTDTNGDEDLFLLNLVIEQMIYDPDPELSCAMQLTGLLRVLLDPENMMANKNEKTEFLGFFYKNCMHVLMAPLLANTADEKKPGKDDYQTAHLLSLILDLITFSVEHHTYHVKNYILNKDLLRRVLVLLNSKHIFLALASLRFMRKIISTIDDFYNRYIIKGDLMKPVVDALFESGKRYNLINSAILEMFEFIRIEDIKSLITHVVEQHYKKLELIDYVKTFSGLKLRYEQQKHRENHRLGLTDGAEGGGRNNRYRRDARAMDEDEEMWFEKDDGEDDSGEMNFSAESDSFDAETPKINIDSILEAEKPSENDQSKKKQADIDKLNERLAAESKTNHANGIESTEKSSLAADAKPVAVKNGLVGLVDYSDDDSDDDSSSGDTKLDESKEKVEIVPVKETIDVKVDEIKSDTVKEDFASEPARKKPRLIEVVSDN</sequence>
<dbReference type="PANTHER" id="PTHR23318:SF0">
    <property type="entry name" value="SERINE_THREONINE-PROTEIN PHOSPHATASE 4 REGULATORY SUBUNIT 3"/>
    <property type="match status" value="1"/>
</dbReference>
<dbReference type="InterPro" id="IPR011989">
    <property type="entry name" value="ARM-like"/>
</dbReference>
<evidence type="ECO:0000313" key="7">
    <source>
        <dbReference type="EMBL" id="CAB3266391.1"/>
    </source>
</evidence>
<proteinExistence type="evidence at transcript level"/>
<feature type="domain" description="PP4R3 EVH1-like" evidence="6">
    <location>
        <begin position="10"/>
        <end position="106"/>
    </location>
</feature>
<organism evidence="7">
    <name type="scientific">Phallusia mammillata</name>
    <dbReference type="NCBI Taxonomy" id="59560"/>
    <lineage>
        <taxon>Eukaryota</taxon>
        <taxon>Metazoa</taxon>
        <taxon>Chordata</taxon>
        <taxon>Tunicata</taxon>
        <taxon>Ascidiacea</taxon>
        <taxon>Phlebobranchia</taxon>
        <taxon>Ascidiidae</taxon>
        <taxon>Phallusia</taxon>
    </lineage>
</organism>